<dbReference type="GO" id="GO:1990481">
    <property type="term" value="P:mRNA pseudouridine synthesis"/>
    <property type="evidence" value="ECO:0007669"/>
    <property type="project" value="TreeGrafter"/>
</dbReference>
<evidence type="ECO:0000256" key="2">
    <source>
        <dbReference type="ARBA" id="ARBA00005642"/>
    </source>
</evidence>
<evidence type="ECO:0000259" key="6">
    <source>
        <dbReference type="Pfam" id="PF01509"/>
    </source>
</evidence>
<dbReference type="CDD" id="cd02573">
    <property type="entry name" value="PseudoU_synth_EcTruB"/>
    <property type="match status" value="1"/>
</dbReference>
<evidence type="ECO:0000256" key="1">
    <source>
        <dbReference type="ARBA" id="ARBA00000385"/>
    </source>
</evidence>
<dbReference type="AlphaFoldDB" id="A0A1Q9AUI1"/>
<reference evidence="8 9" key="1">
    <citation type="submission" date="2016-09" db="EMBL/GenBank/DDBJ databases">
        <title>Rhizobium sp. nov., a novel species isolated from the rice rhizosphere.</title>
        <authorList>
            <person name="Zhao J."/>
            <person name="Zhang X."/>
        </authorList>
    </citation>
    <scope>NUCLEOTIDE SEQUENCE [LARGE SCALE GENOMIC DNA]</scope>
    <source>
        <strain evidence="8 9">1.7048</strain>
    </source>
</reference>
<dbReference type="GO" id="GO:0160148">
    <property type="term" value="F:tRNA pseudouridine(55) synthase activity"/>
    <property type="evidence" value="ECO:0007669"/>
    <property type="project" value="UniProtKB-EC"/>
</dbReference>
<dbReference type="HAMAP" id="MF_01080">
    <property type="entry name" value="TruB_bact"/>
    <property type="match status" value="1"/>
</dbReference>
<evidence type="ECO:0000259" key="7">
    <source>
        <dbReference type="Pfam" id="PF16198"/>
    </source>
</evidence>
<evidence type="ECO:0000313" key="9">
    <source>
        <dbReference type="Proteomes" id="UP000186364"/>
    </source>
</evidence>
<protein>
    <recommendedName>
        <fullName evidence="5">tRNA pseudouridine synthase B</fullName>
        <ecNumber evidence="5">5.4.99.25</ecNumber>
    </recommendedName>
    <alternativeName>
        <fullName evidence="5">tRNA pseudouridine(55) synthase</fullName>
        <shortName evidence="5">Psi55 synthase</shortName>
    </alternativeName>
    <alternativeName>
        <fullName evidence="5">tRNA pseudouridylate synthase</fullName>
    </alternativeName>
    <alternativeName>
        <fullName evidence="5">tRNA-uridine isomerase</fullName>
    </alternativeName>
</protein>
<evidence type="ECO:0000256" key="4">
    <source>
        <dbReference type="ARBA" id="ARBA00023235"/>
    </source>
</evidence>
<sequence length="311" mass="34150">MGKPRKPKGRPISGWLILDKPIDFGSTEAVSKIKWLFKAQKAGHAGTLDPLASGMLPIALGDATKTVPYVMDGRKIYEFSVAWGEERTTDDLEGEVSQRSDQRPDAEELRALLPKYTGVISQIPPQFSAIKIDGERAYDLAREGETVEIPAREVEVFRLTLLGTTPNLAHFEIECGKGTYVRSIARDLGRDLGCFGHIASLRRSFVAPFAEDSMVPLSELVALEKIEDEGERLAALDAFLIDTSEALSSLPHLAVNDDQAHRLRMGNPIILRGRDAPVAEPEAYATARGRLVAIGEIAEGEFRPKRVFAET</sequence>
<feature type="domain" description="Pseudouridine synthase II N-terminal" evidence="6">
    <location>
        <begin position="34"/>
        <end position="181"/>
    </location>
</feature>
<keyword evidence="3 5" id="KW-0819">tRNA processing</keyword>
<dbReference type="RefSeq" id="WP_075628435.1">
    <property type="nucleotide sequence ID" value="NZ_FOAM01000004.1"/>
</dbReference>
<comment type="catalytic activity">
    <reaction evidence="1 5">
        <text>uridine(55) in tRNA = pseudouridine(55) in tRNA</text>
        <dbReference type="Rhea" id="RHEA:42532"/>
        <dbReference type="Rhea" id="RHEA-COMP:10101"/>
        <dbReference type="Rhea" id="RHEA-COMP:10102"/>
        <dbReference type="ChEBI" id="CHEBI:65314"/>
        <dbReference type="ChEBI" id="CHEBI:65315"/>
        <dbReference type="EC" id="5.4.99.25"/>
    </reaction>
</comment>
<dbReference type="SUPFAM" id="SSF55120">
    <property type="entry name" value="Pseudouridine synthase"/>
    <property type="match status" value="1"/>
</dbReference>
<comment type="function">
    <text evidence="5">Responsible for synthesis of pseudouridine from uracil-55 in the psi GC loop of transfer RNAs.</text>
</comment>
<dbReference type="InterPro" id="IPR032819">
    <property type="entry name" value="TruB_C"/>
</dbReference>
<dbReference type="GO" id="GO:0031119">
    <property type="term" value="P:tRNA pseudouridine synthesis"/>
    <property type="evidence" value="ECO:0007669"/>
    <property type="project" value="UniProtKB-UniRule"/>
</dbReference>
<dbReference type="Pfam" id="PF16198">
    <property type="entry name" value="TruB_C_2"/>
    <property type="match status" value="1"/>
</dbReference>
<keyword evidence="9" id="KW-1185">Reference proteome</keyword>
<dbReference type="Pfam" id="PF01509">
    <property type="entry name" value="TruB_N"/>
    <property type="match status" value="1"/>
</dbReference>
<organism evidence="8 9">
    <name type="scientific">Xaviernesmea oryzae</name>
    <dbReference type="NCBI Taxonomy" id="464029"/>
    <lineage>
        <taxon>Bacteria</taxon>
        <taxon>Pseudomonadati</taxon>
        <taxon>Pseudomonadota</taxon>
        <taxon>Alphaproteobacteria</taxon>
        <taxon>Hyphomicrobiales</taxon>
        <taxon>Rhizobiaceae</taxon>
        <taxon>Rhizobium/Agrobacterium group</taxon>
        <taxon>Xaviernesmea</taxon>
    </lineage>
</organism>
<dbReference type="OrthoDB" id="9802309at2"/>
<keyword evidence="4 5" id="KW-0413">Isomerase</keyword>
<dbReference type="Gene3D" id="3.30.2350.10">
    <property type="entry name" value="Pseudouridine synthase"/>
    <property type="match status" value="1"/>
</dbReference>
<dbReference type="InterPro" id="IPR020103">
    <property type="entry name" value="PsdUridine_synth_cat_dom_sf"/>
</dbReference>
<name>A0A1Q9AUI1_9HYPH</name>
<evidence type="ECO:0000256" key="3">
    <source>
        <dbReference type="ARBA" id="ARBA00022694"/>
    </source>
</evidence>
<evidence type="ECO:0000256" key="5">
    <source>
        <dbReference type="HAMAP-Rule" id="MF_01080"/>
    </source>
</evidence>
<gene>
    <name evidence="5" type="primary">truB</name>
    <name evidence="8" type="ORF">BJF93_04005</name>
</gene>
<dbReference type="EMBL" id="MKIP01000053">
    <property type="protein sequence ID" value="OLP59092.1"/>
    <property type="molecule type" value="Genomic_DNA"/>
</dbReference>
<comment type="caution">
    <text evidence="8">The sequence shown here is derived from an EMBL/GenBank/DDBJ whole genome shotgun (WGS) entry which is preliminary data.</text>
</comment>
<dbReference type="PANTHER" id="PTHR13767:SF2">
    <property type="entry name" value="PSEUDOURIDYLATE SYNTHASE TRUB1"/>
    <property type="match status" value="1"/>
</dbReference>
<feature type="domain" description="tRNA pseudouridylate synthase B C-terminal" evidence="7">
    <location>
        <begin position="182"/>
        <end position="247"/>
    </location>
</feature>
<dbReference type="EC" id="5.4.99.25" evidence="5"/>
<dbReference type="NCBIfam" id="TIGR00431">
    <property type="entry name" value="TruB"/>
    <property type="match status" value="1"/>
</dbReference>
<proteinExistence type="inferred from homology"/>
<dbReference type="InterPro" id="IPR002501">
    <property type="entry name" value="PsdUridine_synth_N"/>
</dbReference>
<dbReference type="PANTHER" id="PTHR13767">
    <property type="entry name" value="TRNA-PSEUDOURIDINE SYNTHASE"/>
    <property type="match status" value="1"/>
</dbReference>
<dbReference type="InterPro" id="IPR014780">
    <property type="entry name" value="tRNA_psdUridine_synth_TruB"/>
</dbReference>
<dbReference type="Proteomes" id="UP000186364">
    <property type="component" value="Unassembled WGS sequence"/>
</dbReference>
<accession>A0A1Q9AUI1</accession>
<evidence type="ECO:0000313" key="8">
    <source>
        <dbReference type="EMBL" id="OLP59092.1"/>
    </source>
</evidence>
<comment type="similarity">
    <text evidence="2 5">Belongs to the pseudouridine synthase TruB family. Type 1 subfamily.</text>
</comment>
<feature type="active site" description="Nucleophile" evidence="5">
    <location>
        <position position="49"/>
    </location>
</feature>
<dbReference type="GO" id="GO:0003723">
    <property type="term" value="F:RNA binding"/>
    <property type="evidence" value="ECO:0007669"/>
    <property type="project" value="InterPro"/>
</dbReference>